<feature type="domain" description="Major facilitator superfamily (MFS) profile" evidence="7">
    <location>
        <begin position="109"/>
        <end position="503"/>
    </location>
</feature>
<keyword evidence="2 6" id="KW-0812">Transmembrane</keyword>
<dbReference type="Gene3D" id="1.20.1250.20">
    <property type="entry name" value="MFS general substrate transporter like domains"/>
    <property type="match status" value="2"/>
</dbReference>
<dbReference type="Pfam" id="PF07690">
    <property type="entry name" value="MFS_1"/>
    <property type="match status" value="1"/>
</dbReference>
<comment type="caution">
    <text evidence="8">The sequence shown here is derived from an EMBL/GenBank/DDBJ whole genome shotgun (WGS) entry which is preliminary data.</text>
</comment>
<keyword evidence="9" id="KW-1185">Reference proteome</keyword>
<dbReference type="GO" id="GO:0022857">
    <property type="term" value="F:transmembrane transporter activity"/>
    <property type="evidence" value="ECO:0007669"/>
    <property type="project" value="InterPro"/>
</dbReference>
<evidence type="ECO:0000256" key="5">
    <source>
        <dbReference type="SAM" id="MobiDB-lite"/>
    </source>
</evidence>
<dbReference type="EMBL" id="NAJN01000199">
    <property type="protein sequence ID" value="TKA77193.1"/>
    <property type="molecule type" value="Genomic_DNA"/>
</dbReference>
<evidence type="ECO:0000256" key="3">
    <source>
        <dbReference type="ARBA" id="ARBA00022989"/>
    </source>
</evidence>
<evidence type="ECO:0000256" key="2">
    <source>
        <dbReference type="ARBA" id="ARBA00022692"/>
    </source>
</evidence>
<dbReference type="GO" id="GO:0016020">
    <property type="term" value="C:membrane"/>
    <property type="evidence" value="ECO:0007669"/>
    <property type="project" value="UniProtKB-SubCell"/>
</dbReference>
<proteinExistence type="predicted"/>
<evidence type="ECO:0000313" key="8">
    <source>
        <dbReference type="EMBL" id="TKA77193.1"/>
    </source>
</evidence>
<protein>
    <recommendedName>
        <fullName evidence="7">Major facilitator superfamily (MFS) profile domain-containing protein</fullName>
    </recommendedName>
</protein>
<evidence type="ECO:0000256" key="4">
    <source>
        <dbReference type="ARBA" id="ARBA00023136"/>
    </source>
</evidence>
<dbReference type="PANTHER" id="PTHR23514">
    <property type="entry name" value="BYPASS OF STOP CODON PROTEIN 6"/>
    <property type="match status" value="1"/>
</dbReference>
<feature type="transmembrane region" description="Helical" evidence="6">
    <location>
        <begin position="229"/>
        <end position="249"/>
    </location>
</feature>
<feature type="transmembrane region" description="Helical" evidence="6">
    <location>
        <begin position="202"/>
        <end position="222"/>
    </location>
</feature>
<keyword evidence="3 6" id="KW-1133">Transmembrane helix</keyword>
<sequence length="507" mass="54487">MSAYTFAAFLDSPSEDTRIADLPPVLPKDRHSISTPNDIELGTIWGDRYNESGGASLPQGAQTPGRTPHGAQTPKTPNELEMSRPPSPKRDEAANLVQSWSNPPMNKWRVLSACLVYFGNGMTDSATGAVIPYMEKDYNIGYAIVSLIFVTNAAGFILSAFFTETVLQRLGRAKTLMASELVLSLGFTMIVCTPPFGVVVTAYLFLGIGAAFNLALNNVFCANLARSTVILGIAHGSYGVGGIFGPIIATALVSKGVPWSRYYLVTLGVRLVCLPFVGWAFWRYEKEAPVQLMSALERTASRRAAVEAGEPTNLQLLKQALGNRVTVFGALLIFAYQGAEVSISGWVISFLINYRGGDPAKVGYVTAGFWAGITLGRFTLSHAAHRVGEKLFVYLLIAGATAFQLLAWLIPNVIGDAVAVSILGLLLGPIYPCAQTIFTRLLPRRIQMTSISFISSAGSSGGAVAPFTTGLLAQAVGTFVLHPVCIGLFVVMQCCWFGLPRVRKRTE</sequence>
<gene>
    <name evidence="8" type="ORF">B0A49_01838</name>
</gene>
<dbReference type="FunFam" id="1.20.1250.20:FF:000308">
    <property type="entry name" value="MFS efflux transporter"/>
    <property type="match status" value="1"/>
</dbReference>
<dbReference type="OrthoDB" id="413079at2759"/>
<feature type="transmembrane region" description="Helical" evidence="6">
    <location>
        <begin position="362"/>
        <end position="380"/>
    </location>
</feature>
<feature type="transmembrane region" description="Helical" evidence="6">
    <location>
        <begin position="140"/>
        <end position="163"/>
    </location>
</feature>
<feature type="transmembrane region" description="Helical" evidence="6">
    <location>
        <begin position="175"/>
        <end position="196"/>
    </location>
</feature>
<dbReference type="InterPro" id="IPR036259">
    <property type="entry name" value="MFS_trans_sf"/>
</dbReference>
<feature type="transmembrane region" description="Helical" evidence="6">
    <location>
        <begin position="392"/>
        <end position="411"/>
    </location>
</feature>
<name>A0A4U0XP25_9PEZI</name>
<reference evidence="8 9" key="1">
    <citation type="submission" date="2017-03" db="EMBL/GenBank/DDBJ databases">
        <title>Genomes of endolithic fungi from Antarctica.</title>
        <authorList>
            <person name="Coleine C."/>
            <person name="Masonjones S."/>
            <person name="Stajich J.E."/>
        </authorList>
    </citation>
    <scope>NUCLEOTIDE SEQUENCE [LARGE SCALE GENOMIC DNA]</scope>
    <source>
        <strain evidence="8 9">CCFEE 5187</strain>
    </source>
</reference>
<dbReference type="AlphaFoldDB" id="A0A4U0XP25"/>
<dbReference type="InterPro" id="IPR051788">
    <property type="entry name" value="MFS_Transporter"/>
</dbReference>
<dbReference type="FunFam" id="1.20.1250.20:FF:000286">
    <property type="entry name" value="MFS efflux transporter"/>
    <property type="match status" value="1"/>
</dbReference>
<organism evidence="8 9">
    <name type="scientific">Cryomyces minteri</name>
    <dbReference type="NCBI Taxonomy" id="331657"/>
    <lineage>
        <taxon>Eukaryota</taxon>
        <taxon>Fungi</taxon>
        <taxon>Dikarya</taxon>
        <taxon>Ascomycota</taxon>
        <taxon>Pezizomycotina</taxon>
        <taxon>Dothideomycetes</taxon>
        <taxon>Dothideomycetes incertae sedis</taxon>
        <taxon>Cryomyces</taxon>
    </lineage>
</organism>
<dbReference type="PANTHER" id="PTHR23514:SF6">
    <property type="entry name" value="MAJOR FACILITATOR SUPERFAMILY (MFS) PROFILE DOMAIN-CONTAINING PROTEIN"/>
    <property type="match status" value="1"/>
</dbReference>
<feature type="region of interest" description="Disordered" evidence="5">
    <location>
        <begin position="23"/>
        <end position="92"/>
    </location>
</feature>
<dbReference type="InterPro" id="IPR011701">
    <property type="entry name" value="MFS"/>
</dbReference>
<feature type="transmembrane region" description="Helical" evidence="6">
    <location>
        <begin position="417"/>
        <end position="438"/>
    </location>
</feature>
<evidence type="ECO:0000256" key="1">
    <source>
        <dbReference type="ARBA" id="ARBA00004141"/>
    </source>
</evidence>
<feature type="transmembrane region" description="Helical" evidence="6">
    <location>
        <begin position="450"/>
        <end position="473"/>
    </location>
</feature>
<evidence type="ECO:0000256" key="6">
    <source>
        <dbReference type="SAM" id="Phobius"/>
    </source>
</evidence>
<keyword evidence="4 6" id="KW-0472">Membrane</keyword>
<feature type="transmembrane region" description="Helical" evidence="6">
    <location>
        <begin position="325"/>
        <end position="350"/>
    </location>
</feature>
<feature type="transmembrane region" description="Helical" evidence="6">
    <location>
        <begin position="261"/>
        <end position="282"/>
    </location>
</feature>
<dbReference type="STRING" id="331657.A0A4U0XP25"/>
<comment type="subcellular location">
    <subcellularLocation>
        <location evidence="1">Membrane</location>
        <topology evidence="1">Multi-pass membrane protein</topology>
    </subcellularLocation>
</comment>
<accession>A0A4U0XP25</accession>
<evidence type="ECO:0000259" key="7">
    <source>
        <dbReference type="PROSITE" id="PS50850"/>
    </source>
</evidence>
<feature type="transmembrane region" description="Helical" evidence="6">
    <location>
        <begin position="479"/>
        <end position="499"/>
    </location>
</feature>
<dbReference type="InterPro" id="IPR020846">
    <property type="entry name" value="MFS_dom"/>
</dbReference>
<dbReference type="PROSITE" id="PS50850">
    <property type="entry name" value="MFS"/>
    <property type="match status" value="1"/>
</dbReference>
<evidence type="ECO:0000313" key="9">
    <source>
        <dbReference type="Proteomes" id="UP000308768"/>
    </source>
</evidence>
<dbReference type="SUPFAM" id="SSF103473">
    <property type="entry name" value="MFS general substrate transporter"/>
    <property type="match status" value="1"/>
</dbReference>
<dbReference type="Proteomes" id="UP000308768">
    <property type="component" value="Unassembled WGS sequence"/>
</dbReference>